<feature type="domain" description="Carboxylesterase type B" evidence="2">
    <location>
        <begin position="1"/>
        <end position="252"/>
    </location>
</feature>
<dbReference type="Gene3D" id="3.40.50.1820">
    <property type="entry name" value="alpha/beta hydrolase"/>
    <property type="match status" value="1"/>
</dbReference>
<dbReference type="AlphaFoldDB" id="A0A1D2NGX2"/>
<evidence type="ECO:0000313" key="3">
    <source>
        <dbReference type="EMBL" id="ODN04518.1"/>
    </source>
</evidence>
<evidence type="ECO:0000256" key="1">
    <source>
        <dbReference type="ARBA" id="ARBA00023180"/>
    </source>
</evidence>
<gene>
    <name evidence="3" type="ORF">Ocin01_02157</name>
</gene>
<proteinExistence type="predicted"/>
<sequence length="287" mass="32562">MIECLSAVDASVIASISYEFVEPLKDPLRLYSPSIELNETSSEPFLTRHPYEILAEGSQKNVPWMVGFNSAEGLIVTLGIYESDEWTQEMNLNWNNLAPQFLVYNKNDTNLINSINEFYLNVTISDNIDFQADMQGFTNIFSDRLYIHASLEAVKIQGNFSPVFLYYNDYATESNQFGVGTSHGEELSLLFSPPDFSLPITEGHPDYEQSKIMVDLWAQFVTDPYTTKFGNDLWHPVDSTEKEMTCLNLKNPIKGEQGVGSLSDAIIKRVEFWNSNGVPPYQVFKDL</sequence>
<dbReference type="InterPro" id="IPR002018">
    <property type="entry name" value="CarbesteraseB"/>
</dbReference>
<dbReference type="InterPro" id="IPR029058">
    <property type="entry name" value="AB_hydrolase_fold"/>
</dbReference>
<keyword evidence="4" id="KW-1185">Reference proteome</keyword>
<comment type="caution">
    <text evidence="3">The sequence shown here is derived from an EMBL/GenBank/DDBJ whole genome shotgun (WGS) entry which is preliminary data.</text>
</comment>
<dbReference type="STRING" id="48709.A0A1D2NGX2"/>
<dbReference type="InterPro" id="IPR050309">
    <property type="entry name" value="Type-B_Carboxylest/Lipase"/>
</dbReference>
<name>A0A1D2NGX2_ORCCI</name>
<reference evidence="3 4" key="1">
    <citation type="journal article" date="2016" name="Genome Biol. Evol.">
        <title>Gene Family Evolution Reflects Adaptation to Soil Environmental Stressors in the Genome of the Collembolan Orchesella cincta.</title>
        <authorList>
            <person name="Faddeeva-Vakhrusheva A."/>
            <person name="Derks M.F."/>
            <person name="Anvar S.Y."/>
            <person name="Agamennone V."/>
            <person name="Suring W."/>
            <person name="Smit S."/>
            <person name="van Straalen N.M."/>
            <person name="Roelofs D."/>
        </authorList>
    </citation>
    <scope>NUCLEOTIDE SEQUENCE [LARGE SCALE GENOMIC DNA]</scope>
    <source>
        <tissue evidence="3">Mixed pool</tissue>
    </source>
</reference>
<dbReference type="PANTHER" id="PTHR11559">
    <property type="entry name" value="CARBOXYLESTERASE"/>
    <property type="match status" value="1"/>
</dbReference>
<dbReference type="Proteomes" id="UP000094527">
    <property type="component" value="Unassembled WGS sequence"/>
</dbReference>
<evidence type="ECO:0000313" key="4">
    <source>
        <dbReference type="Proteomes" id="UP000094527"/>
    </source>
</evidence>
<organism evidence="3 4">
    <name type="scientific">Orchesella cincta</name>
    <name type="common">Springtail</name>
    <name type="synonym">Podura cincta</name>
    <dbReference type="NCBI Taxonomy" id="48709"/>
    <lineage>
        <taxon>Eukaryota</taxon>
        <taxon>Metazoa</taxon>
        <taxon>Ecdysozoa</taxon>
        <taxon>Arthropoda</taxon>
        <taxon>Hexapoda</taxon>
        <taxon>Collembola</taxon>
        <taxon>Entomobryomorpha</taxon>
        <taxon>Entomobryoidea</taxon>
        <taxon>Orchesellidae</taxon>
        <taxon>Orchesellinae</taxon>
        <taxon>Orchesella</taxon>
    </lineage>
</organism>
<protein>
    <submittedName>
        <fullName evidence="3">Venom carboxylesterase-6</fullName>
    </submittedName>
</protein>
<accession>A0A1D2NGX2</accession>
<dbReference type="SUPFAM" id="SSF53474">
    <property type="entry name" value="alpha/beta-Hydrolases"/>
    <property type="match status" value="1"/>
</dbReference>
<keyword evidence="1" id="KW-0325">Glycoprotein</keyword>
<dbReference type="EMBL" id="LJIJ01000041">
    <property type="protein sequence ID" value="ODN04518.1"/>
    <property type="molecule type" value="Genomic_DNA"/>
</dbReference>
<dbReference type="Pfam" id="PF00135">
    <property type="entry name" value="COesterase"/>
    <property type="match status" value="1"/>
</dbReference>
<evidence type="ECO:0000259" key="2">
    <source>
        <dbReference type="Pfam" id="PF00135"/>
    </source>
</evidence>